<evidence type="ECO:0000313" key="3">
    <source>
        <dbReference type="EMBL" id="RKG38019.1"/>
    </source>
</evidence>
<keyword evidence="1" id="KW-1133">Transmembrane helix</keyword>
<feature type="domain" description="Uncharacterized protein YyaB-like PH" evidence="2">
    <location>
        <begin position="60"/>
        <end position="136"/>
    </location>
</feature>
<evidence type="ECO:0000259" key="2">
    <source>
        <dbReference type="Pfam" id="PF06713"/>
    </source>
</evidence>
<dbReference type="RefSeq" id="WP_120383922.1">
    <property type="nucleotide sequence ID" value="NZ_RAXT01000014.1"/>
</dbReference>
<sequence length="139" mass="16175">MQKFHSKIDWWVLGFLIAMTGLLVQLLLTMYAKGTMVEYPEHTTVYLLTIAVMWWPVLNTRYSIQNDILTIRCMFFKWVIPLSTIQQISKTNNSISSPALSLDRLQIRYLKDGKAKQILVSPRNPQLFCQAVQRQNAQI</sequence>
<reference evidence="3 4" key="1">
    <citation type="submission" date="2018-09" db="EMBL/GenBank/DDBJ databases">
        <title>The draft genome of Acinetobacter spp. strains.</title>
        <authorList>
            <person name="Qin J."/>
            <person name="Feng Y."/>
            <person name="Zong Z."/>
        </authorList>
    </citation>
    <scope>NUCLEOTIDE SEQUENCE [LARGE SCALE GENOMIC DNA]</scope>
    <source>
        <strain evidence="3 4">WCHAc060115</strain>
    </source>
</reference>
<keyword evidence="4" id="KW-1185">Reference proteome</keyword>
<dbReference type="Pfam" id="PF06713">
    <property type="entry name" value="bPH_4"/>
    <property type="match status" value="1"/>
</dbReference>
<dbReference type="AlphaFoldDB" id="A0A3A8EV33"/>
<dbReference type="EMBL" id="RAXT01000014">
    <property type="protein sequence ID" value="RKG38019.1"/>
    <property type="molecule type" value="Genomic_DNA"/>
</dbReference>
<gene>
    <name evidence="3" type="ORF">D7V20_08755</name>
</gene>
<protein>
    <recommendedName>
        <fullName evidence="2">Uncharacterized protein YyaB-like PH domain-containing protein</fullName>
    </recommendedName>
</protein>
<accession>A0A3A8EV33</accession>
<name>A0A3A8EV33_9GAMM</name>
<comment type="caution">
    <text evidence="3">The sequence shown here is derived from an EMBL/GenBank/DDBJ whole genome shotgun (WGS) entry which is preliminary data.</text>
</comment>
<feature type="transmembrane region" description="Helical" evidence="1">
    <location>
        <begin position="12"/>
        <end position="32"/>
    </location>
</feature>
<keyword evidence="1" id="KW-0812">Transmembrane</keyword>
<dbReference type="Proteomes" id="UP000280405">
    <property type="component" value="Unassembled WGS sequence"/>
</dbReference>
<dbReference type="GO" id="GO:0030153">
    <property type="term" value="P:bacteriocin immunity"/>
    <property type="evidence" value="ECO:0007669"/>
    <property type="project" value="InterPro"/>
</dbReference>
<dbReference type="OrthoDB" id="6658731at2"/>
<proteinExistence type="predicted"/>
<keyword evidence="1" id="KW-0472">Membrane</keyword>
<organism evidence="3 4">
    <name type="scientific">Acinetobacter rongchengensis</name>
    <dbReference type="NCBI Taxonomy" id="2419601"/>
    <lineage>
        <taxon>Bacteria</taxon>
        <taxon>Pseudomonadati</taxon>
        <taxon>Pseudomonadota</taxon>
        <taxon>Gammaproteobacteria</taxon>
        <taxon>Moraxellales</taxon>
        <taxon>Moraxellaceae</taxon>
        <taxon>Acinetobacter</taxon>
    </lineage>
</organism>
<evidence type="ECO:0000256" key="1">
    <source>
        <dbReference type="SAM" id="Phobius"/>
    </source>
</evidence>
<evidence type="ECO:0000313" key="4">
    <source>
        <dbReference type="Proteomes" id="UP000280405"/>
    </source>
</evidence>
<dbReference type="InterPro" id="IPR009589">
    <property type="entry name" value="PH_YyaB-like"/>
</dbReference>
<feature type="transmembrane region" description="Helical" evidence="1">
    <location>
        <begin position="44"/>
        <end position="64"/>
    </location>
</feature>